<sequence>MLDNLTIVLFHPKFPENVGSAARACANMGCPNLVVVSPRNWDMGRAGALATPKGEDILRSMRVVDDLPTALAGFQHVYGTTARTGGWRKGLWTPSRAASEMVAQMQGASRVAVVFGPEDRGLTNEETEICGRLLTIPTSPEASSLNLAQAVLVVLYECFKHSVENPEAEDAPAPTPVTSNLATHEEMELLFANLKDTLAAIDYLKDENTDYWMLPVRRFLQRAPFRRSEFNMLMGICRQVKWVADKASRSDG</sequence>
<dbReference type="PANTHER" id="PTHR42786:SF2">
    <property type="entry name" value="TRNA (CYTIDINE_URIDINE-2'-O-)-METHYLTRANSFERASE TRMJ"/>
    <property type="match status" value="1"/>
</dbReference>
<dbReference type="InterPro" id="IPR029026">
    <property type="entry name" value="tRNA_m1G_MTases_N"/>
</dbReference>
<dbReference type="Pfam" id="PF00588">
    <property type="entry name" value="SpoU_methylase"/>
    <property type="match status" value="1"/>
</dbReference>
<dbReference type="GO" id="GO:0002128">
    <property type="term" value="P:tRNA nucleoside ribose methylation"/>
    <property type="evidence" value="ECO:0007669"/>
    <property type="project" value="TreeGrafter"/>
</dbReference>
<dbReference type="InterPro" id="IPR029028">
    <property type="entry name" value="Alpha/beta_knot_MTases"/>
</dbReference>
<keyword evidence="5" id="KW-0963">Cytoplasm</keyword>
<keyword evidence="5" id="KW-0819">tRNA processing</keyword>
<dbReference type="Gene3D" id="1.10.8.590">
    <property type="match status" value="1"/>
</dbReference>
<keyword evidence="3 7" id="KW-0808">Transferase</keyword>
<proteinExistence type="inferred from homology"/>
<evidence type="ECO:0000256" key="5">
    <source>
        <dbReference type="RuleBase" id="RU362024"/>
    </source>
</evidence>
<dbReference type="CDD" id="cd18093">
    <property type="entry name" value="SpoU-like_TrmJ"/>
    <property type="match status" value="1"/>
</dbReference>
<evidence type="ECO:0000256" key="4">
    <source>
        <dbReference type="ARBA" id="ARBA00022691"/>
    </source>
</evidence>
<evidence type="ECO:0000256" key="1">
    <source>
        <dbReference type="ARBA" id="ARBA00007228"/>
    </source>
</evidence>
<dbReference type="EMBL" id="JAATJA010000002">
    <property type="protein sequence ID" value="NJB68282.1"/>
    <property type="molecule type" value="Genomic_DNA"/>
</dbReference>
<dbReference type="NCBIfam" id="TIGR00050">
    <property type="entry name" value="rRNA_methyl_1"/>
    <property type="match status" value="1"/>
</dbReference>
<dbReference type="SUPFAM" id="SSF75217">
    <property type="entry name" value="alpha/beta knot"/>
    <property type="match status" value="1"/>
</dbReference>
<comment type="catalytic activity">
    <reaction evidence="5">
        <text>uridine(32) in tRNA + S-adenosyl-L-methionine = 2'-O-methyluridine(32) in tRNA + S-adenosyl-L-homocysteine + H(+)</text>
        <dbReference type="Rhea" id="RHEA:42936"/>
        <dbReference type="Rhea" id="RHEA-COMP:10107"/>
        <dbReference type="Rhea" id="RHEA-COMP:10290"/>
        <dbReference type="ChEBI" id="CHEBI:15378"/>
        <dbReference type="ChEBI" id="CHEBI:57856"/>
        <dbReference type="ChEBI" id="CHEBI:59789"/>
        <dbReference type="ChEBI" id="CHEBI:65315"/>
        <dbReference type="ChEBI" id="CHEBI:74478"/>
        <dbReference type="EC" id="2.1.1.200"/>
    </reaction>
</comment>
<evidence type="ECO:0000256" key="2">
    <source>
        <dbReference type="ARBA" id="ARBA00022603"/>
    </source>
</evidence>
<dbReference type="InterPro" id="IPR001537">
    <property type="entry name" value="SpoU_MeTrfase"/>
</dbReference>
<dbReference type="PIRSF" id="PIRSF004808">
    <property type="entry name" value="LasT"/>
    <property type="match status" value="1"/>
</dbReference>
<evidence type="ECO:0000313" key="7">
    <source>
        <dbReference type="EMBL" id="NJB68282.1"/>
    </source>
</evidence>
<dbReference type="GO" id="GO:0003723">
    <property type="term" value="F:RNA binding"/>
    <property type="evidence" value="ECO:0007669"/>
    <property type="project" value="InterPro"/>
</dbReference>
<dbReference type="GO" id="GO:0160206">
    <property type="term" value="F:tRNA (cytidine(32)/uridine(32)-2'-O)-methyltransferase activity"/>
    <property type="evidence" value="ECO:0007669"/>
    <property type="project" value="UniProtKB-EC"/>
</dbReference>
<organism evidence="7 8">
    <name type="scientific">Desulfobaculum xiamenense</name>
    <dbReference type="NCBI Taxonomy" id="995050"/>
    <lineage>
        <taxon>Bacteria</taxon>
        <taxon>Pseudomonadati</taxon>
        <taxon>Thermodesulfobacteriota</taxon>
        <taxon>Desulfovibrionia</taxon>
        <taxon>Desulfovibrionales</taxon>
        <taxon>Desulfovibrionaceae</taxon>
        <taxon>Desulfobaculum</taxon>
    </lineage>
</organism>
<dbReference type="PANTHER" id="PTHR42786">
    <property type="entry name" value="TRNA/RRNA METHYLTRANSFERASE"/>
    <property type="match status" value="1"/>
</dbReference>
<keyword evidence="8" id="KW-1185">Reference proteome</keyword>
<comment type="function">
    <text evidence="5">Catalyzes the formation of 2'O-methylated cytidine (Cm32) or 2'O-methylated uridine (Um32) at position 32 in tRNA.</text>
</comment>
<keyword evidence="4 5" id="KW-0949">S-adenosyl-L-methionine</keyword>
<keyword evidence="2 5" id="KW-0489">Methyltransferase</keyword>
<dbReference type="RefSeq" id="WP_167941361.1">
    <property type="nucleotide sequence ID" value="NZ_JAATJA010000002.1"/>
</dbReference>
<gene>
    <name evidence="5" type="primary">trmJ</name>
    <name evidence="7" type="ORF">GGQ74_001955</name>
</gene>
<accession>A0A846QP73</accession>
<dbReference type="Proteomes" id="UP000580856">
    <property type="component" value="Unassembled WGS sequence"/>
</dbReference>
<dbReference type="GO" id="GO:0005829">
    <property type="term" value="C:cytosol"/>
    <property type="evidence" value="ECO:0007669"/>
    <property type="project" value="TreeGrafter"/>
</dbReference>
<name>A0A846QP73_9BACT</name>
<evidence type="ECO:0000256" key="3">
    <source>
        <dbReference type="ARBA" id="ARBA00022679"/>
    </source>
</evidence>
<feature type="domain" description="tRNA/rRNA methyltransferase SpoU type" evidence="6">
    <location>
        <begin position="5"/>
        <end position="156"/>
    </location>
</feature>
<comment type="subcellular location">
    <subcellularLocation>
        <location evidence="5">Cytoplasm</location>
    </subcellularLocation>
</comment>
<dbReference type="InterPro" id="IPR004384">
    <property type="entry name" value="RNA_MeTrfase_TrmJ/LasT"/>
</dbReference>
<dbReference type="Gene3D" id="3.40.1280.10">
    <property type="match status" value="1"/>
</dbReference>
<dbReference type="AlphaFoldDB" id="A0A846QP73"/>
<evidence type="ECO:0000313" key="8">
    <source>
        <dbReference type="Proteomes" id="UP000580856"/>
    </source>
</evidence>
<comment type="similarity">
    <text evidence="1">Belongs to the class IV-like SAM-binding methyltransferase superfamily. RNA methyltransferase TrmH family.</text>
</comment>
<comment type="catalytic activity">
    <reaction evidence="5">
        <text>cytidine(32) in tRNA + S-adenosyl-L-methionine = 2'-O-methylcytidine(32) in tRNA + S-adenosyl-L-homocysteine + H(+)</text>
        <dbReference type="Rhea" id="RHEA:42932"/>
        <dbReference type="Rhea" id="RHEA-COMP:10288"/>
        <dbReference type="Rhea" id="RHEA-COMP:10289"/>
        <dbReference type="ChEBI" id="CHEBI:15378"/>
        <dbReference type="ChEBI" id="CHEBI:57856"/>
        <dbReference type="ChEBI" id="CHEBI:59789"/>
        <dbReference type="ChEBI" id="CHEBI:74495"/>
        <dbReference type="ChEBI" id="CHEBI:82748"/>
        <dbReference type="EC" id="2.1.1.200"/>
    </reaction>
</comment>
<reference evidence="7 8" key="1">
    <citation type="submission" date="2020-03" db="EMBL/GenBank/DDBJ databases">
        <title>Genomic Encyclopedia of Type Strains, Phase IV (KMG-IV): sequencing the most valuable type-strain genomes for metagenomic binning, comparative biology and taxonomic classification.</title>
        <authorList>
            <person name="Goeker M."/>
        </authorList>
    </citation>
    <scope>NUCLEOTIDE SEQUENCE [LARGE SCALE GENOMIC DNA]</scope>
    <source>
        <strain evidence="7 8">DSM 24233</strain>
    </source>
</reference>
<protein>
    <recommendedName>
        <fullName evidence="5">tRNA (cytidine/uridine-2'-O-)-methyltransferase TrmJ</fullName>
        <ecNumber evidence="5">2.1.1.200</ecNumber>
    </recommendedName>
    <alternativeName>
        <fullName evidence="5">tRNA (cytidine(32)/uridine(32)-2'-O)-methyltransferase</fullName>
    </alternativeName>
    <alternativeName>
        <fullName evidence="5">tRNA Cm32/Um32 methyltransferase</fullName>
    </alternativeName>
</protein>
<comment type="subunit">
    <text evidence="5">Homodimer.</text>
</comment>
<evidence type="ECO:0000259" key="6">
    <source>
        <dbReference type="Pfam" id="PF00588"/>
    </source>
</evidence>
<dbReference type="EC" id="2.1.1.200" evidence="5"/>
<comment type="caution">
    <text evidence="7">The sequence shown here is derived from an EMBL/GenBank/DDBJ whole genome shotgun (WGS) entry which is preliminary data.</text>
</comment>